<name>A0AAE1DJG5_9GAST</name>
<dbReference type="Proteomes" id="UP001283361">
    <property type="component" value="Unassembled WGS sequence"/>
</dbReference>
<evidence type="ECO:0000313" key="2">
    <source>
        <dbReference type="Proteomes" id="UP001283361"/>
    </source>
</evidence>
<proteinExistence type="predicted"/>
<reference evidence="1" key="1">
    <citation type="journal article" date="2023" name="G3 (Bethesda)">
        <title>A reference genome for the long-term kleptoplast-retaining sea slug Elysia crispata morphotype clarki.</title>
        <authorList>
            <person name="Eastman K.E."/>
            <person name="Pendleton A.L."/>
            <person name="Shaikh M.A."/>
            <person name="Suttiyut T."/>
            <person name="Ogas R."/>
            <person name="Tomko P."/>
            <person name="Gavelis G."/>
            <person name="Widhalm J.R."/>
            <person name="Wisecaver J.H."/>
        </authorList>
    </citation>
    <scope>NUCLEOTIDE SEQUENCE</scope>
    <source>
        <strain evidence="1">ECLA1</strain>
    </source>
</reference>
<gene>
    <name evidence="1" type="ORF">RRG08_008303</name>
</gene>
<keyword evidence="2" id="KW-1185">Reference proteome</keyword>
<dbReference type="EMBL" id="JAWDGP010003662">
    <property type="protein sequence ID" value="KAK3772065.1"/>
    <property type="molecule type" value="Genomic_DNA"/>
</dbReference>
<comment type="caution">
    <text evidence="1">The sequence shown here is derived from an EMBL/GenBank/DDBJ whole genome shotgun (WGS) entry which is preliminary data.</text>
</comment>
<protein>
    <submittedName>
        <fullName evidence="1">Uncharacterized protein</fullName>
    </submittedName>
</protein>
<accession>A0AAE1DJG5</accession>
<dbReference type="AlphaFoldDB" id="A0AAE1DJG5"/>
<organism evidence="1 2">
    <name type="scientific">Elysia crispata</name>
    <name type="common">lettuce slug</name>
    <dbReference type="NCBI Taxonomy" id="231223"/>
    <lineage>
        <taxon>Eukaryota</taxon>
        <taxon>Metazoa</taxon>
        <taxon>Spiralia</taxon>
        <taxon>Lophotrochozoa</taxon>
        <taxon>Mollusca</taxon>
        <taxon>Gastropoda</taxon>
        <taxon>Heterobranchia</taxon>
        <taxon>Euthyneura</taxon>
        <taxon>Panpulmonata</taxon>
        <taxon>Sacoglossa</taxon>
        <taxon>Placobranchoidea</taxon>
        <taxon>Plakobranchidae</taxon>
        <taxon>Elysia</taxon>
    </lineage>
</organism>
<sequence>MNSLFVLDGCRGFVGSNKPPFLLIAFSLSRCRCGVDRKPHSLLGL</sequence>
<evidence type="ECO:0000313" key="1">
    <source>
        <dbReference type="EMBL" id="KAK3772065.1"/>
    </source>
</evidence>